<dbReference type="EMBL" id="KN833037">
    <property type="protein sequence ID" value="KIM76211.1"/>
    <property type="molecule type" value="Genomic_DNA"/>
</dbReference>
<dbReference type="Proteomes" id="UP000054166">
    <property type="component" value="Unassembled WGS sequence"/>
</dbReference>
<dbReference type="HOGENOM" id="CLU_2813302_0_0_1"/>
<accession>A0A0C3F939</accession>
<dbReference type="InParanoid" id="A0A0C3F939"/>
<dbReference type="AlphaFoldDB" id="A0A0C3F939"/>
<organism evidence="1 2">
    <name type="scientific">Piloderma croceum (strain F 1598)</name>
    <dbReference type="NCBI Taxonomy" id="765440"/>
    <lineage>
        <taxon>Eukaryota</taxon>
        <taxon>Fungi</taxon>
        <taxon>Dikarya</taxon>
        <taxon>Basidiomycota</taxon>
        <taxon>Agaricomycotina</taxon>
        <taxon>Agaricomycetes</taxon>
        <taxon>Agaricomycetidae</taxon>
        <taxon>Atheliales</taxon>
        <taxon>Atheliaceae</taxon>
        <taxon>Piloderma</taxon>
    </lineage>
</organism>
<sequence length="67" mass="7910">MLLHFCVRYLQQVAHRGLQRPERETSPTPSRLDICHTSGRLIRALWRWLANQIPDLSPQYPPYLPTD</sequence>
<reference evidence="1 2" key="1">
    <citation type="submission" date="2014-04" db="EMBL/GenBank/DDBJ databases">
        <authorList>
            <consortium name="DOE Joint Genome Institute"/>
            <person name="Kuo A."/>
            <person name="Tarkka M."/>
            <person name="Buscot F."/>
            <person name="Kohler A."/>
            <person name="Nagy L.G."/>
            <person name="Floudas D."/>
            <person name="Copeland A."/>
            <person name="Barry K.W."/>
            <person name="Cichocki N."/>
            <person name="Veneault-Fourrey C."/>
            <person name="LaButti K."/>
            <person name="Lindquist E.A."/>
            <person name="Lipzen A."/>
            <person name="Lundell T."/>
            <person name="Morin E."/>
            <person name="Murat C."/>
            <person name="Sun H."/>
            <person name="Tunlid A."/>
            <person name="Henrissat B."/>
            <person name="Grigoriev I.V."/>
            <person name="Hibbett D.S."/>
            <person name="Martin F."/>
            <person name="Nordberg H.P."/>
            <person name="Cantor M.N."/>
            <person name="Hua S.X."/>
        </authorList>
    </citation>
    <scope>NUCLEOTIDE SEQUENCE [LARGE SCALE GENOMIC DNA]</scope>
    <source>
        <strain evidence="1 2">F 1598</strain>
    </source>
</reference>
<gene>
    <name evidence="1" type="ORF">PILCRDRAFT_652843</name>
</gene>
<evidence type="ECO:0000313" key="1">
    <source>
        <dbReference type="EMBL" id="KIM76211.1"/>
    </source>
</evidence>
<proteinExistence type="predicted"/>
<keyword evidence="2" id="KW-1185">Reference proteome</keyword>
<protein>
    <submittedName>
        <fullName evidence="1">Uncharacterized protein</fullName>
    </submittedName>
</protein>
<reference evidence="2" key="2">
    <citation type="submission" date="2015-01" db="EMBL/GenBank/DDBJ databases">
        <title>Evolutionary Origins and Diversification of the Mycorrhizal Mutualists.</title>
        <authorList>
            <consortium name="DOE Joint Genome Institute"/>
            <consortium name="Mycorrhizal Genomics Consortium"/>
            <person name="Kohler A."/>
            <person name="Kuo A."/>
            <person name="Nagy L.G."/>
            <person name="Floudas D."/>
            <person name="Copeland A."/>
            <person name="Barry K.W."/>
            <person name="Cichocki N."/>
            <person name="Veneault-Fourrey C."/>
            <person name="LaButti K."/>
            <person name="Lindquist E.A."/>
            <person name="Lipzen A."/>
            <person name="Lundell T."/>
            <person name="Morin E."/>
            <person name="Murat C."/>
            <person name="Riley R."/>
            <person name="Ohm R."/>
            <person name="Sun H."/>
            <person name="Tunlid A."/>
            <person name="Henrissat B."/>
            <person name="Grigoriev I.V."/>
            <person name="Hibbett D.S."/>
            <person name="Martin F."/>
        </authorList>
    </citation>
    <scope>NUCLEOTIDE SEQUENCE [LARGE SCALE GENOMIC DNA]</scope>
    <source>
        <strain evidence="2">F 1598</strain>
    </source>
</reference>
<name>A0A0C3F939_PILCF</name>
<evidence type="ECO:0000313" key="2">
    <source>
        <dbReference type="Proteomes" id="UP000054166"/>
    </source>
</evidence>